<dbReference type="EMBL" id="AALRRQ010000030">
    <property type="protein sequence ID" value="EDC6717266.1"/>
    <property type="molecule type" value="Genomic_DNA"/>
</dbReference>
<dbReference type="EMBL" id="AAGIAU010000027">
    <property type="protein sequence ID" value="EBO2914008.1"/>
    <property type="molecule type" value="Genomic_DNA"/>
</dbReference>
<evidence type="ECO:0000313" key="11">
    <source>
        <dbReference type="EMBL" id="EBZ2434678.1"/>
    </source>
</evidence>
<dbReference type="EMBL" id="AAMLTI010000069">
    <property type="protein sequence ID" value="EDI6916136.1"/>
    <property type="molecule type" value="Genomic_DNA"/>
</dbReference>
<dbReference type="EMBL" id="AAHYUR010000043">
    <property type="protein sequence ID" value="ECB8231154.1"/>
    <property type="molecule type" value="Genomic_DNA"/>
</dbReference>
<evidence type="ECO:0000313" key="43">
    <source>
        <dbReference type="Proteomes" id="UP000365067"/>
    </source>
</evidence>
<dbReference type="EMBL" id="AAKWYY010000021">
    <property type="protein sequence ID" value="ECW6045440.1"/>
    <property type="molecule type" value="Genomic_DNA"/>
</dbReference>
<dbReference type="EMBL" id="AAGFNW010000039">
    <property type="protein sequence ID" value="EBN3585687.1"/>
    <property type="molecule type" value="Genomic_DNA"/>
</dbReference>
<sequence length="409" mass="47108">MKSLGILLFLFLISVKVFAVDENYKFFLKEVISNSESIKSKEALVNAEELNELSAKLYAIPKLSGTVTQKHTRINTQGYIESRLILNSLLFDDVTLNTLKSQHYKLLGALVDLDKEKETIVSSVMSDQINISLYEKLRSNAQILKRDSEKLHAKINVKDEVGIIKESDVKLAELLVQKIDNEIYNIDRVIEQRKLDIESKALYPYPARGITISSDKVSQLLSLKKNATDLANNLDLKKIMLSKLETKENAKAQDSLYSINLIAENKYRDREMNKDDTFLGVRLSVNLFNLDNKLAKLSDLETYRSLSFDYDKQYKLLKNQLKLCDLITKTNKRELQNLQQQLSTTEDLVYKQEKEYDINQTSLYEMLNTRFDLFKIEKAITDIKVSEAKNKIKQLQLYGGVLLFFIDGE</sequence>
<evidence type="ECO:0000313" key="13">
    <source>
        <dbReference type="EMBL" id="ECA4443727.1"/>
    </source>
</evidence>
<proteinExistence type="predicted"/>
<dbReference type="EMBL" id="AAKJTW010000081">
    <property type="protein sequence ID" value="ECS4926698.1"/>
    <property type="molecule type" value="Genomic_DNA"/>
</dbReference>
<evidence type="ECO:0000313" key="40">
    <source>
        <dbReference type="EMBL" id="EDI4078346.1"/>
    </source>
</evidence>
<comment type="caution">
    <text evidence="9">The sequence shown here is derived from an EMBL/GenBank/DDBJ whole genome shotgun (WGS) entry which is preliminary data.</text>
</comment>
<evidence type="ECO:0000313" key="34">
    <source>
        <dbReference type="EMBL" id="EDG8426104.1"/>
    </source>
</evidence>
<evidence type="ECO:0000313" key="7">
    <source>
        <dbReference type="EMBL" id="EBO2914008.1"/>
    </source>
</evidence>
<dbReference type="EMBL" id="AAKQYR010000047">
    <property type="protein sequence ID" value="ECU7624457.1"/>
    <property type="molecule type" value="Genomic_DNA"/>
</dbReference>
<keyword evidence="1" id="KW-0175">Coiled coil</keyword>
<evidence type="ECO:0000313" key="35">
    <source>
        <dbReference type="EMBL" id="EDH5130019.1"/>
    </source>
</evidence>
<dbReference type="EMBL" id="AAKLFR010000072">
    <property type="protein sequence ID" value="ECS9494009.1"/>
    <property type="molecule type" value="Genomic_DNA"/>
</dbReference>
<dbReference type="EMBL" id="AAGEHN010000036">
    <property type="protein sequence ID" value="EBM9689289.1"/>
    <property type="molecule type" value="Genomic_DNA"/>
</dbReference>
<evidence type="ECO:0000313" key="4">
    <source>
        <dbReference type="EMBL" id="EBM9689289.1"/>
    </source>
</evidence>
<accession>A0A3V2SI83</accession>
<dbReference type="Proteomes" id="UP000839705">
    <property type="component" value="Unassembled WGS sequence"/>
</dbReference>
<dbReference type="RefSeq" id="WP_000838352.1">
    <property type="nucleotide sequence ID" value="NZ_CP051348.1"/>
</dbReference>
<evidence type="ECO:0000313" key="24">
    <source>
        <dbReference type="EMBL" id="ECU7624457.1"/>
    </source>
</evidence>
<evidence type="ECO:0000313" key="37">
    <source>
        <dbReference type="EMBL" id="EDH8544516.1"/>
    </source>
</evidence>
<dbReference type="EMBL" id="AAGDVA010000064">
    <property type="protein sequence ID" value="EBM8193300.1"/>
    <property type="molecule type" value="Genomic_DNA"/>
</dbReference>
<evidence type="ECO:0000256" key="1">
    <source>
        <dbReference type="SAM" id="Coils"/>
    </source>
</evidence>
<dbReference type="EMBL" id="AAMLHW010000027">
    <property type="protein sequence ID" value="EDI5307013.1"/>
    <property type="molecule type" value="Genomic_DNA"/>
</dbReference>
<dbReference type="EMBL" id="AAGEON010000029">
    <property type="protein sequence ID" value="EBN0512923.1"/>
    <property type="molecule type" value="Genomic_DNA"/>
</dbReference>
<dbReference type="EMBL" id="AAMHWT010000025">
    <property type="protein sequence ID" value="EDH5130019.1"/>
    <property type="molecule type" value="Genomic_DNA"/>
</dbReference>
<dbReference type="AlphaFoldDB" id="A0A3V2SI83"/>
<evidence type="ECO:0000313" key="23">
    <source>
        <dbReference type="EMBL" id="ECU7503426.1"/>
    </source>
</evidence>
<evidence type="ECO:0000313" key="2">
    <source>
        <dbReference type="EMBL" id="EBM8193300.1"/>
    </source>
</evidence>
<dbReference type="EMBL" id="AAHULA010000026">
    <property type="protein sequence ID" value="ECA4443727.1"/>
    <property type="molecule type" value="Genomic_DNA"/>
</dbReference>
<evidence type="ECO:0000313" key="18">
    <source>
        <dbReference type="EMBL" id="ECS4926698.1"/>
    </source>
</evidence>
<gene>
    <name evidence="21" type="ORF">A3179_24175</name>
    <name evidence="17" type="ORF">A3Z70_23210</name>
    <name evidence="18" type="ORF">A9T32_23615</name>
    <name evidence="23" type="ORF">A9T44_23555</name>
    <name evidence="24" type="ORF">A9T50_23795</name>
    <name evidence="22" type="ORF">A9W12_24170</name>
    <name evidence="20" type="ORF">ACY89_24505</name>
    <name evidence="27" type="ORF">AKH67_23655</name>
    <name evidence="5" type="ORF">ALX47_23620</name>
    <name evidence="28" type="ORF">ALZ48_23125</name>
    <name evidence="16" type="ORF">APO12_23870</name>
    <name evidence="6" type="ORF">ASH16_22325</name>
    <name evidence="9" type="ORF">AUB25_23800</name>
    <name evidence="29" type="ORF">AYO62_24160</name>
    <name evidence="32" type="ORF">B9R05_23305</name>
    <name evidence="30" type="ORF">BCP44_22845</name>
    <name evidence="10" type="ORF">BGH80_23905</name>
    <name evidence="31" type="ORF">BH531_22990</name>
    <name evidence="33" type="ORF">CAH52_23670</name>
    <name evidence="34" type="ORF">CAH86_24535</name>
    <name evidence="35" type="ORF">CB071_22785</name>
    <name evidence="36" type="ORF">CBZ91_23320</name>
    <name evidence="37" type="ORF">CCW64_23375</name>
    <name evidence="38" type="ORF">CDJ86_24925</name>
    <name evidence="41" type="ORF">CE351_22580</name>
    <name evidence="39" type="ORF">CEB89_24425</name>
    <name evidence="40" type="ORF">CED36_23655</name>
    <name evidence="42" type="ORF">CFL54_24025</name>
    <name evidence="25" type="ORF">CIR65_24095</name>
    <name evidence="11" type="ORF">D9A38_24550</name>
    <name evidence="12" type="ORF">D9U58_25175</name>
    <name evidence="19" type="ORF">DM626_25225</name>
    <name evidence="26" type="ORF">DN913_24680</name>
    <name evidence="15" type="ORF">E2A04_24760</name>
    <name evidence="2" type="ORF">E2K49_24035</name>
    <name evidence="8" type="ORF">EA075_23875</name>
    <name evidence="14" type="ORF">ELM42_24670</name>
    <name evidence="13" type="ORF">ELO16_23775</name>
    <name evidence="3" type="ORF">FA713_23680</name>
    <name evidence="4" type="ORF">GL28_23485</name>
    <name evidence="7" type="ORF">JF21_23615</name>
</gene>
<evidence type="ECO:0000313" key="9">
    <source>
        <dbReference type="EMBL" id="EBW5970449.1"/>
    </source>
</evidence>
<dbReference type="Proteomes" id="UP000839916">
    <property type="component" value="Unassembled WGS sequence"/>
</dbReference>
<evidence type="ECO:0000313" key="20">
    <source>
        <dbReference type="EMBL" id="ECT0511373.1"/>
    </source>
</evidence>
<name>A0A3V2SI83_SALET</name>
<dbReference type="EMBL" id="AAKNKF010000027">
    <property type="protein sequence ID" value="ECT6385486.1"/>
    <property type="molecule type" value="Genomic_DNA"/>
</dbReference>
<dbReference type="EMBL" id="AAMFMX010000065">
    <property type="protein sequence ID" value="EDG8426104.1"/>
    <property type="molecule type" value="Genomic_DNA"/>
</dbReference>
<dbReference type="EMBL" id="AAGJTV010000092">
    <property type="protein sequence ID" value="EBO8342349.1"/>
    <property type="molecule type" value="Genomic_DNA"/>
</dbReference>
<dbReference type="EMBL" id="AAHQUD010000039">
    <property type="protein sequence ID" value="EBZ3306905.1"/>
    <property type="molecule type" value="Genomic_DNA"/>
</dbReference>
<dbReference type="EMBL" id="AAMKTN010000070">
    <property type="protein sequence ID" value="EDI3731460.1"/>
    <property type="molecule type" value="Genomic_DNA"/>
</dbReference>
<dbReference type="EMBL" id="AAHULV010000073">
    <property type="protein sequence ID" value="ECA4917916.1"/>
    <property type="molecule type" value="Genomic_DNA"/>
</dbReference>
<evidence type="ECO:0000313" key="33">
    <source>
        <dbReference type="EMBL" id="EDG8352628.1"/>
    </source>
</evidence>
<evidence type="ECO:0000313" key="25">
    <source>
        <dbReference type="EMBL" id="ECU9200366.1"/>
    </source>
</evidence>
<dbReference type="EMBL" id="AAKYEZ010000024">
    <property type="protein sequence ID" value="ECW9638082.1"/>
    <property type="molecule type" value="Genomic_DNA"/>
</dbReference>
<dbReference type="SUPFAM" id="SSF56954">
    <property type="entry name" value="Outer membrane efflux proteins (OEP)"/>
    <property type="match status" value="1"/>
</dbReference>
<dbReference type="EMBL" id="AAMIOR010000041">
    <property type="protein sequence ID" value="EDH7234577.1"/>
    <property type="molecule type" value="Genomic_DNA"/>
</dbReference>
<evidence type="ECO:0000313" key="10">
    <source>
        <dbReference type="EMBL" id="EBW8726748.1"/>
    </source>
</evidence>
<evidence type="ECO:0000313" key="31">
    <source>
        <dbReference type="EMBL" id="EDC6717266.1"/>
    </source>
</evidence>
<dbReference type="EMBL" id="AAKJFM010000069">
    <property type="protein sequence ID" value="ECS3253447.1"/>
    <property type="molecule type" value="Genomic_DNA"/>
</dbReference>
<feature type="coiled-coil region" evidence="1">
    <location>
        <begin position="328"/>
        <end position="355"/>
    </location>
</feature>
<evidence type="ECO:0000313" key="22">
    <source>
        <dbReference type="EMBL" id="ECT7071285.1"/>
    </source>
</evidence>
<dbReference type="EMBL" id="AAKNQD010000157">
    <property type="protein sequence ID" value="ECT7071285.1"/>
    <property type="molecule type" value="Genomic_DNA"/>
</dbReference>
<dbReference type="EMBL" id="AAHHJF010000034">
    <property type="protein sequence ID" value="EBW5970449.1"/>
    <property type="molecule type" value="Genomic_DNA"/>
</dbReference>
<dbReference type="EMBL" id="AALOWW010000027">
    <property type="protein sequence ID" value="EDB8563386.1"/>
    <property type="molecule type" value="Genomic_DNA"/>
</dbReference>
<evidence type="ECO:0000313" key="19">
    <source>
        <dbReference type="EMBL" id="ECS9494009.1"/>
    </source>
</evidence>
<evidence type="ECO:0000313" key="3">
    <source>
        <dbReference type="EMBL" id="EBM8871677.1"/>
    </source>
</evidence>
<dbReference type="EMBL" id="AAKLNX010000026">
    <property type="protein sequence ID" value="ECT0511373.1"/>
    <property type="molecule type" value="Genomic_DNA"/>
</dbReference>
<dbReference type="EMBL" id="AAMFMM010000041">
    <property type="protein sequence ID" value="EDG8352628.1"/>
    <property type="molecule type" value="Genomic_DNA"/>
</dbReference>
<dbReference type="EMBL" id="AAHQMV010000042">
    <property type="protein sequence ID" value="EBZ2434678.1"/>
    <property type="molecule type" value="Genomic_DNA"/>
</dbReference>
<dbReference type="EMBL" id="AAKSAY010000053">
    <property type="protein sequence ID" value="ECV3653799.1"/>
    <property type="molecule type" value="Genomic_DNA"/>
</dbReference>
<dbReference type="EMBL" id="AAKIWH010000055">
    <property type="protein sequence ID" value="ECS2132507.1"/>
    <property type="molecule type" value="Genomic_DNA"/>
</dbReference>
<evidence type="ECO:0000313" key="8">
    <source>
        <dbReference type="EMBL" id="EBO8342349.1"/>
    </source>
</evidence>
<evidence type="ECO:0000313" key="32">
    <source>
        <dbReference type="EMBL" id="EDG7392420.1"/>
    </source>
</evidence>
<evidence type="ECO:0000313" key="28">
    <source>
        <dbReference type="EMBL" id="ECW9638082.1"/>
    </source>
</evidence>
<reference evidence="16" key="2">
    <citation type="submission" date="2018-07" db="EMBL/GenBank/DDBJ databases">
        <authorList>
            <consortium name="NARMS: The National Antimicrobial Resistance Monitoring System"/>
        </authorList>
    </citation>
    <scope>NUCLEOTIDE SEQUENCE [LARGE SCALE GENOMIC DNA]</scope>
    <source>
        <strain evidence="18">CVM N32749</strain>
        <strain evidence="23">CVM N32765</strain>
        <strain evidence="24">CVM N32771</strain>
        <strain evidence="22">CVM N41920</strain>
        <strain evidence="16">CVM N54726</strain>
        <strain evidence="17">CVM N57292F</strain>
        <strain evidence="21">CVM N57958F</strain>
        <strain evidence="30">CVM N58670</strain>
        <strain evidence="31">CVM N62967</strain>
        <strain evidence="14">FSIS11816699</strain>
        <strain evidence="15">FSIS11918308</strain>
        <strain evidence="29">FSIS1505221</strain>
    </source>
</reference>
<evidence type="ECO:0000313" key="36">
    <source>
        <dbReference type="EMBL" id="EDH7234577.1"/>
    </source>
</evidence>
<evidence type="ECO:0000313" key="27">
    <source>
        <dbReference type="EMBL" id="ECW6045440.1"/>
    </source>
</evidence>
<dbReference type="Proteomes" id="UP000839719">
    <property type="component" value="Unassembled WGS sequence"/>
</dbReference>
<dbReference type="Gene3D" id="1.20.1600.10">
    <property type="entry name" value="Outer membrane efflux proteins (OEP)"/>
    <property type="match status" value="1"/>
</dbReference>
<dbReference type="EMBL" id="AAMKKX010000046">
    <property type="protein sequence ID" value="EDI2828378.1"/>
    <property type="molecule type" value="Genomic_DNA"/>
</dbReference>
<reference evidence="28" key="1">
    <citation type="submission" date="2018-07" db="EMBL/GenBank/DDBJ databases">
        <authorList>
            <consortium name="PulseNet: The National Subtyping Network for Foodborne Disease Surveillance"/>
            <person name="Tarr C.L."/>
            <person name="Trees E."/>
            <person name="Katz L.S."/>
            <person name="Carleton-Romer H.A."/>
            <person name="Stroika S."/>
            <person name="Kucerova Z."/>
            <person name="Roache K.F."/>
            <person name="Sabol A.L."/>
            <person name="Besser J."/>
            <person name="Gerner-Smidt P."/>
        </authorList>
    </citation>
    <scope>NUCLEOTIDE SEQUENCE</scope>
    <source>
        <strain evidence="28">PNUSAS000719</strain>
        <strain evidence="36">PNUSAS013139</strain>
    </source>
</reference>
<evidence type="ECO:0000313" key="12">
    <source>
        <dbReference type="EMBL" id="EBZ3306905.1"/>
    </source>
</evidence>
<evidence type="ECO:0000313" key="29">
    <source>
        <dbReference type="EMBL" id="EDA6270016.1"/>
    </source>
</evidence>
<dbReference type="EMBL" id="AAGEBN010000050">
    <property type="protein sequence ID" value="EBM8871677.1"/>
    <property type="molecule type" value="Genomic_DNA"/>
</dbReference>
<evidence type="ECO:0000313" key="42">
    <source>
        <dbReference type="EMBL" id="EDI6916136.1"/>
    </source>
</evidence>
<dbReference type="Proteomes" id="UP000839723">
    <property type="component" value="Unassembled WGS sequence"/>
</dbReference>
<evidence type="ECO:0000313" key="16">
    <source>
        <dbReference type="EMBL" id="ECS2132507.1"/>
    </source>
</evidence>
<dbReference type="Proteomes" id="UP000365067">
    <property type="component" value="Unassembled WGS sequence"/>
</dbReference>
<dbReference type="EMBL" id="AAKRLS010000032">
    <property type="protein sequence ID" value="ECU9200366.1"/>
    <property type="molecule type" value="Genomic_DNA"/>
</dbReference>
<organism evidence="9">
    <name type="scientific">Salmonella enterica subsp. enterica serovar Kentucky</name>
    <dbReference type="NCBI Taxonomy" id="192955"/>
    <lineage>
        <taxon>Bacteria</taxon>
        <taxon>Pseudomonadati</taxon>
        <taxon>Pseudomonadota</taxon>
        <taxon>Gammaproteobacteria</taxon>
        <taxon>Enterobacterales</taxon>
        <taxon>Enterobacteriaceae</taxon>
        <taxon>Salmonella</taxon>
    </lineage>
</organism>
<dbReference type="EMBL" id="AAKQXS010000026">
    <property type="protein sequence ID" value="ECU7503426.1"/>
    <property type="molecule type" value="Genomic_DNA"/>
</dbReference>
<evidence type="ECO:0000313" key="6">
    <source>
        <dbReference type="EMBL" id="EBN3585687.1"/>
    </source>
</evidence>
<dbReference type="EMBL" id="AAMJAQ010000066">
    <property type="protein sequence ID" value="EDH8544516.1"/>
    <property type="molecule type" value="Genomic_DNA"/>
</dbReference>
<evidence type="ECO:0000313" key="21">
    <source>
        <dbReference type="EMBL" id="ECT6385486.1"/>
    </source>
</evidence>
<evidence type="ECO:0000313" key="30">
    <source>
        <dbReference type="EMBL" id="EDB8563386.1"/>
    </source>
</evidence>
<evidence type="ECO:0000313" key="15">
    <source>
        <dbReference type="EMBL" id="ECB8231154.1"/>
    </source>
</evidence>
<dbReference type="EMBL" id="AAHJMM010000032">
    <property type="protein sequence ID" value="EBW8726748.1"/>
    <property type="molecule type" value="Genomic_DNA"/>
</dbReference>
<evidence type="ECO:0008006" key="44">
    <source>
        <dbReference type="Google" id="ProtNLM"/>
    </source>
</evidence>
<reference evidence="9 43" key="3">
    <citation type="submission" date="2018-07" db="EMBL/GenBank/DDBJ databases">
        <authorList>
            <consortium name="GenomeTrakr network: Whole genome sequencing for foodborne pathogen traceback"/>
        </authorList>
    </citation>
    <scope>NUCLEOTIDE SEQUENCE</scope>
    <source>
        <strain evidence="27">15MN00359</strain>
        <strain evidence="20">CFSAN030068</strain>
        <strain evidence="5">CVM-N15245</strain>
        <strain evidence="9">CVM-N27249</strain>
        <strain evidence="4">FL-NRM019</strain>
        <strain evidence="8">FSIS11814883</strain>
        <strain evidence="13">FSIS11816516</strain>
        <strain evidence="2">FSIS11918347</strain>
        <strain evidence="32">FSIS1700278</strain>
        <strain evidence="34">FSIS1700345</strain>
        <strain evidence="33">FSIS1700407</strain>
        <strain evidence="35">FSIS1700879</strain>
        <strain evidence="37">FSIS1701118</strain>
        <strain evidence="38">FSIS1701380</strain>
        <strain evidence="40">FSIS1701544</strain>
        <strain evidence="39">FSIS1702151</strain>
        <strain evidence="41">FSIS1702153</strain>
        <strain evidence="42">FSIS1702286</strain>
        <strain evidence="25">FSIS1703277</strain>
        <strain evidence="19">FSIS21821754</strain>
        <strain evidence="3">FSIS21924041</strain>
        <strain evidence="26">FSIS31800522</strain>
        <strain evidence="11">FSIS31801101</strain>
        <strain evidence="12">FSIS31801138</strain>
        <strain evidence="10 43">IA-2010122881</strain>
        <strain evidence="6">NY-N19883</strain>
        <strain evidence="7">WAPHL_SAL-A00479</strain>
    </source>
</reference>
<evidence type="ECO:0000313" key="5">
    <source>
        <dbReference type="EMBL" id="EBN0512923.1"/>
    </source>
</evidence>
<evidence type="ECO:0000313" key="39">
    <source>
        <dbReference type="EMBL" id="EDI3731460.1"/>
    </source>
</evidence>
<evidence type="ECO:0000313" key="17">
    <source>
        <dbReference type="EMBL" id="ECS3253447.1"/>
    </source>
</evidence>
<dbReference type="EMBL" id="AAMFEG010000031">
    <property type="protein sequence ID" value="EDG7392420.1"/>
    <property type="molecule type" value="Genomic_DNA"/>
</dbReference>
<evidence type="ECO:0000313" key="26">
    <source>
        <dbReference type="EMBL" id="ECV3653799.1"/>
    </source>
</evidence>
<evidence type="ECO:0000313" key="14">
    <source>
        <dbReference type="EMBL" id="ECA4917916.1"/>
    </source>
</evidence>
<protein>
    <recommendedName>
        <fullName evidence="44">TolC family protein</fullName>
    </recommendedName>
</protein>
<dbReference type="EMBL" id="AALKSI010000049">
    <property type="protein sequence ID" value="EDA6270016.1"/>
    <property type="molecule type" value="Genomic_DNA"/>
</dbReference>
<evidence type="ECO:0000313" key="41">
    <source>
        <dbReference type="EMBL" id="EDI5307013.1"/>
    </source>
</evidence>
<dbReference type="EMBL" id="AAMKVI010000051">
    <property type="protein sequence ID" value="EDI4078346.1"/>
    <property type="molecule type" value="Genomic_DNA"/>
</dbReference>
<evidence type="ECO:0000313" key="38">
    <source>
        <dbReference type="EMBL" id="EDI2828378.1"/>
    </source>
</evidence>